<evidence type="ECO:0000259" key="1">
    <source>
        <dbReference type="Pfam" id="PF08241"/>
    </source>
</evidence>
<dbReference type="Pfam" id="PF08241">
    <property type="entry name" value="Methyltransf_11"/>
    <property type="match status" value="1"/>
</dbReference>
<sequence length="202" mass="23726">MNAILFYMEKIVLNLGCGKTRIPNSIGVDTVKIEGYVDVVHDLNQVPYPFPDNYADEAHMYHVLEHLENPLRKLEEVYRFLKPGGILYMRVPHFSSLGAFTDITHIRPFGYMSFDCLKSNNYQHFYTNVEYKILEKEIKYFGLYPNKGFYAKYIHANQCVWFAKPFVLLLNKLINLSPIFFERVWCYWVGGATELMITLQKV</sequence>
<protein>
    <submittedName>
        <fullName evidence="2">Methyltransferase domain protein</fullName>
    </submittedName>
</protein>
<organism evidence="2 3">
    <name type="scientific">candidate division WWE3 bacterium GW2011_GWB1_41_6</name>
    <dbReference type="NCBI Taxonomy" id="1619112"/>
    <lineage>
        <taxon>Bacteria</taxon>
        <taxon>Katanobacteria</taxon>
    </lineage>
</organism>
<proteinExistence type="predicted"/>
<reference evidence="2 3" key="1">
    <citation type="journal article" date="2015" name="Nature">
        <title>rRNA introns, odd ribosomes, and small enigmatic genomes across a large radiation of phyla.</title>
        <authorList>
            <person name="Brown C.T."/>
            <person name="Hug L.A."/>
            <person name="Thomas B.C."/>
            <person name="Sharon I."/>
            <person name="Castelle C.J."/>
            <person name="Singh A."/>
            <person name="Wilkins M.J."/>
            <person name="Williams K.H."/>
            <person name="Banfield J.F."/>
        </authorList>
    </citation>
    <scope>NUCLEOTIDE SEQUENCE [LARGE SCALE GENOMIC DNA]</scope>
</reference>
<accession>A0A0G0WXF6</accession>
<dbReference type="InterPro" id="IPR029063">
    <property type="entry name" value="SAM-dependent_MTases_sf"/>
</dbReference>
<dbReference type="SUPFAM" id="SSF53335">
    <property type="entry name" value="S-adenosyl-L-methionine-dependent methyltransferases"/>
    <property type="match status" value="1"/>
</dbReference>
<keyword evidence="2" id="KW-0489">Methyltransferase</keyword>
<evidence type="ECO:0000313" key="2">
    <source>
        <dbReference type="EMBL" id="KKS17429.1"/>
    </source>
</evidence>
<name>A0A0G0WXF6_UNCKA</name>
<dbReference type="GO" id="GO:0032259">
    <property type="term" value="P:methylation"/>
    <property type="evidence" value="ECO:0007669"/>
    <property type="project" value="UniProtKB-KW"/>
</dbReference>
<keyword evidence="2" id="KW-0808">Transferase</keyword>
<dbReference type="AlphaFoldDB" id="A0A0G0WXF6"/>
<dbReference type="Proteomes" id="UP000034163">
    <property type="component" value="Unassembled WGS sequence"/>
</dbReference>
<dbReference type="Gene3D" id="3.40.50.150">
    <property type="entry name" value="Vaccinia Virus protein VP39"/>
    <property type="match status" value="1"/>
</dbReference>
<dbReference type="GO" id="GO:0008757">
    <property type="term" value="F:S-adenosylmethionine-dependent methyltransferase activity"/>
    <property type="evidence" value="ECO:0007669"/>
    <property type="project" value="InterPro"/>
</dbReference>
<dbReference type="InterPro" id="IPR013216">
    <property type="entry name" value="Methyltransf_11"/>
</dbReference>
<gene>
    <name evidence="2" type="ORF">UU72_C0002G0012</name>
</gene>
<feature type="domain" description="Methyltransferase type 11" evidence="1">
    <location>
        <begin position="39"/>
        <end position="88"/>
    </location>
</feature>
<comment type="caution">
    <text evidence="2">The sequence shown here is derived from an EMBL/GenBank/DDBJ whole genome shotgun (WGS) entry which is preliminary data.</text>
</comment>
<dbReference type="EMBL" id="LCBS01000002">
    <property type="protein sequence ID" value="KKS17429.1"/>
    <property type="molecule type" value="Genomic_DNA"/>
</dbReference>
<evidence type="ECO:0000313" key="3">
    <source>
        <dbReference type="Proteomes" id="UP000034163"/>
    </source>
</evidence>